<keyword evidence="2" id="KW-1185">Reference proteome</keyword>
<dbReference type="Proteomes" id="UP001056539">
    <property type="component" value="Chromosome"/>
</dbReference>
<sequence length="296" mass="33797">MQLSINGEIVDVTLEGEKTAWDLVMSLTRILAEEDRIITGVTINNTFYSSDNDVLEQIPVEEIQDISLEVAEKREVVKTLLQKSQEICISVAQDLQGNGYAHVAQYKEIMEWILEVLEIVHALSPVEMVESSLIRNTILELIKYWQSDNKDEKDIPQLVQVMQSLSQYFELLMSKVVLPVQIEREELEKALDELLEMLPQISESFQLGHDRIAFEKIYQVVAILESAILYLRQHAADFAGRDDEIENMAQGMNALLSDIVAAIEKSDLVYLGDLMEYELPEKIELYRSVVWSSDGD</sequence>
<organism evidence="1 2">
    <name type="scientific">Thermospira aquatica</name>
    <dbReference type="NCBI Taxonomy" id="2828656"/>
    <lineage>
        <taxon>Bacteria</taxon>
        <taxon>Pseudomonadati</taxon>
        <taxon>Spirochaetota</taxon>
        <taxon>Spirochaetia</taxon>
        <taxon>Brevinematales</taxon>
        <taxon>Thermospiraceae</taxon>
        <taxon>Thermospira</taxon>
    </lineage>
</organism>
<reference evidence="1" key="1">
    <citation type="submission" date="2021-04" db="EMBL/GenBank/DDBJ databases">
        <authorList>
            <person name="Postec A."/>
        </authorList>
    </citation>
    <scope>NUCLEOTIDE SEQUENCE</scope>
    <source>
        <strain evidence="1">F1F22</strain>
    </source>
</reference>
<proteinExistence type="predicted"/>
<name>A0AAX3BBB6_9SPIR</name>
<evidence type="ECO:0000313" key="1">
    <source>
        <dbReference type="EMBL" id="URA09515.1"/>
    </source>
</evidence>
<dbReference type="AlphaFoldDB" id="A0AAX3BBB6"/>
<protein>
    <submittedName>
        <fullName evidence="1">Uncharacterized protein</fullName>
    </submittedName>
</protein>
<dbReference type="RefSeq" id="WP_271434645.1">
    <property type="nucleotide sequence ID" value="NZ_CP073355.1"/>
</dbReference>
<dbReference type="EMBL" id="CP073355">
    <property type="protein sequence ID" value="URA09515.1"/>
    <property type="molecule type" value="Genomic_DNA"/>
</dbReference>
<evidence type="ECO:0000313" key="2">
    <source>
        <dbReference type="Proteomes" id="UP001056539"/>
    </source>
</evidence>
<dbReference type="KEGG" id="taqu:KDW03_08450"/>
<accession>A0AAX3BBB6</accession>
<reference evidence="1" key="2">
    <citation type="submission" date="2022-06" db="EMBL/GenBank/DDBJ databases">
        <title>Thermospira aquatica gen. nov., sp. nov.</title>
        <authorList>
            <person name="Ben Ali Gam Z."/>
            <person name="Labat M."/>
        </authorList>
    </citation>
    <scope>NUCLEOTIDE SEQUENCE</scope>
    <source>
        <strain evidence="1">F1F22</strain>
    </source>
</reference>
<gene>
    <name evidence="1" type="ORF">KDW03_08450</name>
</gene>